<evidence type="ECO:0000313" key="14">
    <source>
        <dbReference type="Proteomes" id="UP000796880"/>
    </source>
</evidence>
<keyword evidence="8" id="KW-1071">Ligand-gated ion channel</keyword>
<gene>
    <name evidence="13" type="ORF">FNV43_RR08718</name>
</gene>
<evidence type="ECO:0000256" key="1">
    <source>
        <dbReference type="ARBA" id="ARBA00004141"/>
    </source>
</evidence>
<dbReference type="SUPFAM" id="SSF81324">
    <property type="entry name" value="Voltage-gated potassium channels"/>
    <property type="match status" value="1"/>
</dbReference>
<evidence type="ECO:0000256" key="5">
    <source>
        <dbReference type="ARBA" id="ARBA00022989"/>
    </source>
</evidence>
<feature type="domain" description="Cyclic nucleotide-binding" evidence="12">
    <location>
        <begin position="448"/>
        <end position="523"/>
    </location>
</feature>
<dbReference type="PANTHER" id="PTHR45651">
    <property type="entry name" value="CYCLIC NUCLEOTIDE-GATED ION CHANNEL 15-RELATED-RELATED"/>
    <property type="match status" value="1"/>
</dbReference>
<sequence length="740" mass="85156">MANLEEVIVSQPDRSTKENPDTQQQHTRNNGKNSQRKSRTMVKFVPVWNKIFALVCVVAVSLDPLFMYVPIINQKDMCLTMDNTLGITAIVLRLFTDLIYVANILFNVAKASEVLKEEGKWERDQVLGNALEIWKNSWVDLLVDFLAVLPIPQTVVLSFIPKVKGSKSLDNKRNLLNFLLLSQYLPRVFRIYLSAKELSRTRDKLITGTVWIRGAFNFFLYVLASHVFGAFWYFFSVQRETTCWLQACAKTGANCANSTLNCDGGPRDIQLLINSCPIRTKNTTDTLDFFDFGIFLDALESNIVASYDFPQKLVHCFWWGMRNLSSLGQNLETSTNIKENMFAASISMSGLLLFLYLIGNLQTYMQLATQRSEKIRRKMKFKETDIGLWFSKNGFHRKTQTEIMKKVEYRLEENRDVDVQNLFPLLALEDRKKIKHHLCFSIVKKVEIFKDKDDRVLNVICDYLTPVLYAENTHIIRQGDLLDQMLFITQGTVLVYVTSSHGGRSISTNTTTKRLEKGNHYGEELIKWSLTHNSLTDFPISTENVKSHTKVEAFALRANDLMMAVSRFPLLFQRNLSGRDSKSLEEQREILATTAVRSVRQRRIAQRKKIIASVEIFKDMDDQVLNEICDHLKPVLYEENTHIIRQGDQLDQMLFITQGTVSVHTERKIMALNKGDYYGKELVEWSLTHSTLSDFPISMANVKSLTKVEAFVLRAKYLKMAVSRFEGQRSFPCRTSQTEE</sequence>
<dbReference type="InterPro" id="IPR014710">
    <property type="entry name" value="RmlC-like_jellyroll"/>
</dbReference>
<evidence type="ECO:0000313" key="13">
    <source>
        <dbReference type="EMBL" id="KAF3448010.1"/>
    </source>
</evidence>
<dbReference type="OrthoDB" id="421226at2759"/>
<dbReference type="CDD" id="cd00038">
    <property type="entry name" value="CAP_ED"/>
    <property type="match status" value="2"/>
</dbReference>
<dbReference type="PANTHER" id="PTHR45651:SF68">
    <property type="entry name" value="ION TRANSPORT DOMAIN-CONTAINING PROTEIN"/>
    <property type="match status" value="1"/>
</dbReference>
<feature type="transmembrane region" description="Helical" evidence="11">
    <location>
        <begin position="215"/>
        <end position="235"/>
    </location>
</feature>
<dbReference type="AlphaFoldDB" id="A0A8K0MJM0"/>
<dbReference type="InterPro" id="IPR000595">
    <property type="entry name" value="cNMP-bd_dom"/>
</dbReference>
<evidence type="ECO:0000256" key="9">
    <source>
        <dbReference type="ARBA" id="ARBA00023303"/>
    </source>
</evidence>
<keyword evidence="6" id="KW-0406">Ion transport</keyword>
<evidence type="ECO:0000256" key="6">
    <source>
        <dbReference type="ARBA" id="ARBA00023065"/>
    </source>
</evidence>
<dbReference type="EMBL" id="VOIH02000004">
    <property type="protein sequence ID" value="KAF3448010.1"/>
    <property type="molecule type" value="Genomic_DNA"/>
</dbReference>
<feature type="domain" description="Cyclic nucleotide-binding" evidence="12">
    <location>
        <begin position="616"/>
        <end position="680"/>
    </location>
</feature>
<dbReference type="GO" id="GO:0016020">
    <property type="term" value="C:membrane"/>
    <property type="evidence" value="ECO:0007669"/>
    <property type="project" value="UniProtKB-SubCell"/>
</dbReference>
<name>A0A8K0MJM0_9ROSA</name>
<keyword evidence="14" id="KW-1185">Reference proteome</keyword>
<evidence type="ECO:0000256" key="11">
    <source>
        <dbReference type="SAM" id="Phobius"/>
    </source>
</evidence>
<reference evidence="13" key="1">
    <citation type="submission" date="2020-03" db="EMBL/GenBank/DDBJ databases">
        <title>A high-quality chromosome-level genome assembly of a woody plant with both climbing and erect habits, Rhamnella rubrinervis.</title>
        <authorList>
            <person name="Lu Z."/>
            <person name="Yang Y."/>
            <person name="Zhu X."/>
            <person name="Sun Y."/>
        </authorList>
    </citation>
    <scope>NUCLEOTIDE SEQUENCE</scope>
    <source>
        <strain evidence="13">BYM</strain>
        <tissue evidence="13">Leaf</tissue>
    </source>
</reference>
<keyword evidence="4 11" id="KW-0812">Transmembrane</keyword>
<dbReference type="Proteomes" id="UP000796880">
    <property type="component" value="Unassembled WGS sequence"/>
</dbReference>
<keyword evidence="3" id="KW-0813">Transport</keyword>
<dbReference type="InterPro" id="IPR005821">
    <property type="entry name" value="Ion_trans_dom"/>
</dbReference>
<organism evidence="13 14">
    <name type="scientific">Rhamnella rubrinervis</name>
    <dbReference type="NCBI Taxonomy" id="2594499"/>
    <lineage>
        <taxon>Eukaryota</taxon>
        <taxon>Viridiplantae</taxon>
        <taxon>Streptophyta</taxon>
        <taxon>Embryophyta</taxon>
        <taxon>Tracheophyta</taxon>
        <taxon>Spermatophyta</taxon>
        <taxon>Magnoliopsida</taxon>
        <taxon>eudicotyledons</taxon>
        <taxon>Gunneridae</taxon>
        <taxon>Pentapetalae</taxon>
        <taxon>rosids</taxon>
        <taxon>fabids</taxon>
        <taxon>Rosales</taxon>
        <taxon>Rhamnaceae</taxon>
        <taxon>rhamnoid group</taxon>
        <taxon>Rhamneae</taxon>
        <taxon>Rhamnella</taxon>
    </lineage>
</organism>
<dbReference type="InterPro" id="IPR018490">
    <property type="entry name" value="cNMP-bd_dom_sf"/>
</dbReference>
<comment type="subcellular location">
    <subcellularLocation>
        <location evidence="1">Membrane</location>
        <topology evidence="1">Multi-pass membrane protein</topology>
    </subcellularLocation>
</comment>
<dbReference type="SMART" id="SM00100">
    <property type="entry name" value="cNMP"/>
    <property type="match status" value="2"/>
</dbReference>
<dbReference type="SUPFAM" id="SSF51206">
    <property type="entry name" value="cAMP-binding domain-like"/>
    <property type="match status" value="2"/>
</dbReference>
<keyword evidence="5 11" id="KW-1133">Transmembrane helix</keyword>
<keyword evidence="9" id="KW-0407">Ion channel</keyword>
<dbReference type="Pfam" id="PF00520">
    <property type="entry name" value="Ion_trans"/>
    <property type="match status" value="1"/>
</dbReference>
<evidence type="ECO:0000256" key="7">
    <source>
        <dbReference type="ARBA" id="ARBA00023136"/>
    </source>
</evidence>
<feature type="transmembrane region" description="Helical" evidence="11">
    <location>
        <begin position="84"/>
        <end position="106"/>
    </location>
</feature>
<comment type="similarity">
    <text evidence="2">Belongs to the cyclic nucleotide-gated cation channel (TC 1.A.1.5) family.</text>
</comment>
<comment type="caution">
    <text evidence="13">The sequence shown here is derived from an EMBL/GenBank/DDBJ whole genome shotgun (WGS) entry which is preliminary data.</text>
</comment>
<dbReference type="Gene3D" id="1.10.287.70">
    <property type="match status" value="1"/>
</dbReference>
<keyword evidence="7 11" id="KW-0472">Membrane</keyword>
<proteinExistence type="inferred from homology"/>
<dbReference type="PROSITE" id="PS50042">
    <property type="entry name" value="CNMP_BINDING_3"/>
    <property type="match status" value="2"/>
</dbReference>
<feature type="transmembrane region" description="Helical" evidence="11">
    <location>
        <begin position="51"/>
        <end position="72"/>
    </location>
</feature>
<evidence type="ECO:0000256" key="8">
    <source>
        <dbReference type="ARBA" id="ARBA00023286"/>
    </source>
</evidence>
<evidence type="ECO:0000256" key="2">
    <source>
        <dbReference type="ARBA" id="ARBA00010486"/>
    </source>
</evidence>
<dbReference type="GO" id="GO:0005216">
    <property type="term" value="F:monoatomic ion channel activity"/>
    <property type="evidence" value="ECO:0007669"/>
    <property type="project" value="InterPro"/>
</dbReference>
<evidence type="ECO:0000256" key="4">
    <source>
        <dbReference type="ARBA" id="ARBA00022692"/>
    </source>
</evidence>
<evidence type="ECO:0000259" key="12">
    <source>
        <dbReference type="PROSITE" id="PS50042"/>
    </source>
</evidence>
<dbReference type="Gene3D" id="2.60.120.10">
    <property type="entry name" value="Jelly Rolls"/>
    <property type="match status" value="2"/>
</dbReference>
<feature type="compositionally biased region" description="Polar residues" evidence="10">
    <location>
        <begin position="21"/>
        <end position="33"/>
    </location>
</feature>
<feature type="region of interest" description="Disordered" evidence="10">
    <location>
        <begin position="1"/>
        <end position="37"/>
    </location>
</feature>
<accession>A0A8K0MJM0</accession>
<evidence type="ECO:0000256" key="10">
    <source>
        <dbReference type="SAM" id="MobiDB-lite"/>
    </source>
</evidence>
<evidence type="ECO:0000256" key="3">
    <source>
        <dbReference type="ARBA" id="ARBA00022448"/>
    </source>
</evidence>
<protein>
    <recommendedName>
        <fullName evidence="12">Cyclic nucleotide-binding domain-containing protein</fullName>
    </recommendedName>
</protein>